<sequence>MIRATERRRRSLKRDSSYLQKILRIPQNSIVARGVTNITYFSKKPENVFPKKPNYLKYFPRKILKFPVPVYQMRKLSLKDLDSVSSYSSDTVINFEINSDLEVEFKKEVRHYLEYRGIGEQQRFVDPPTLSSSEISEDTDSSFFSTQISSLTSCIPTRRDTPSSPITTKDQDSSYISLPNIKPKFPSESSLISDVEEEALQEEEEEALQEEQITEPHLSDVSCGSKLPFSHPLDRYSEHKKSNFVDIVNTSTKRSRTDLRHLFPDFSGLNFAKSIDKMNKIEDSIKALSCEEIIPGEDVSDLSSVQWLPFTRGQTKFGKEVLHKGGELFKSISSHTFIGRKMKKSYRPPSSDSRILVKDSGSGLSPDALEDHRKRPVVRYNFKLDGILSEEAMLKNSSKAKGKISELSLNTILGIY</sequence>
<gene>
    <name evidence="2" type="ORF">O3M35_009625</name>
</gene>
<evidence type="ECO:0000313" key="3">
    <source>
        <dbReference type="Proteomes" id="UP001461498"/>
    </source>
</evidence>
<organism evidence="2 3">
    <name type="scientific">Rhynocoris fuscipes</name>
    <dbReference type="NCBI Taxonomy" id="488301"/>
    <lineage>
        <taxon>Eukaryota</taxon>
        <taxon>Metazoa</taxon>
        <taxon>Ecdysozoa</taxon>
        <taxon>Arthropoda</taxon>
        <taxon>Hexapoda</taxon>
        <taxon>Insecta</taxon>
        <taxon>Pterygota</taxon>
        <taxon>Neoptera</taxon>
        <taxon>Paraneoptera</taxon>
        <taxon>Hemiptera</taxon>
        <taxon>Heteroptera</taxon>
        <taxon>Panheteroptera</taxon>
        <taxon>Cimicomorpha</taxon>
        <taxon>Reduviidae</taxon>
        <taxon>Harpactorinae</taxon>
        <taxon>Harpactorini</taxon>
        <taxon>Rhynocoris</taxon>
    </lineage>
</organism>
<keyword evidence="3" id="KW-1185">Reference proteome</keyword>
<evidence type="ECO:0000256" key="1">
    <source>
        <dbReference type="SAM" id="MobiDB-lite"/>
    </source>
</evidence>
<feature type="region of interest" description="Disordered" evidence="1">
    <location>
        <begin position="154"/>
        <end position="179"/>
    </location>
</feature>
<protein>
    <submittedName>
        <fullName evidence="2">Uncharacterized protein</fullName>
    </submittedName>
</protein>
<dbReference type="AlphaFoldDB" id="A0AAW1DAK9"/>
<evidence type="ECO:0000313" key="2">
    <source>
        <dbReference type="EMBL" id="KAK9505614.1"/>
    </source>
</evidence>
<dbReference type="EMBL" id="JAPXFL010000006">
    <property type="protein sequence ID" value="KAK9505614.1"/>
    <property type="molecule type" value="Genomic_DNA"/>
</dbReference>
<proteinExistence type="predicted"/>
<comment type="caution">
    <text evidence="2">The sequence shown here is derived from an EMBL/GenBank/DDBJ whole genome shotgun (WGS) entry which is preliminary data.</text>
</comment>
<name>A0AAW1DAK9_9HEMI</name>
<reference evidence="2 3" key="1">
    <citation type="submission" date="2022-12" db="EMBL/GenBank/DDBJ databases">
        <title>Chromosome-level genome assembly of true bugs.</title>
        <authorList>
            <person name="Ma L."/>
            <person name="Li H."/>
        </authorList>
    </citation>
    <scope>NUCLEOTIDE SEQUENCE [LARGE SCALE GENOMIC DNA]</scope>
    <source>
        <strain evidence="2">Lab_2022b</strain>
    </source>
</reference>
<accession>A0AAW1DAK9</accession>
<feature type="compositionally biased region" description="Polar residues" evidence="1">
    <location>
        <begin position="162"/>
        <end position="177"/>
    </location>
</feature>
<dbReference type="Proteomes" id="UP001461498">
    <property type="component" value="Unassembled WGS sequence"/>
</dbReference>